<name>A0AAV8RYY6_ENSVE</name>
<dbReference type="Proteomes" id="UP001222027">
    <property type="component" value="Unassembled WGS sequence"/>
</dbReference>
<evidence type="ECO:0000313" key="2">
    <source>
        <dbReference type="Proteomes" id="UP001222027"/>
    </source>
</evidence>
<reference evidence="1 2" key="1">
    <citation type="submission" date="2022-12" db="EMBL/GenBank/DDBJ databases">
        <title>Chromosome-scale assembly of the Ensete ventricosum genome.</title>
        <authorList>
            <person name="Dussert Y."/>
            <person name="Stocks J."/>
            <person name="Wendawek A."/>
            <person name="Woldeyes F."/>
            <person name="Nichols R.A."/>
            <person name="Borrell J.S."/>
        </authorList>
    </citation>
    <scope>NUCLEOTIDE SEQUENCE [LARGE SCALE GENOMIC DNA]</scope>
    <source>
        <strain evidence="2">cv. Maze</strain>
        <tissue evidence="1">Seeds</tissue>
    </source>
</reference>
<protein>
    <submittedName>
        <fullName evidence="1">Uncharacterized protein</fullName>
    </submittedName>
</protein>
<comment type="caution">
    <text evidence="1">The sequence shown here is derived from an EMBL/GenBank/DDBJ whole genome shotgun (WGS) entry which is preliminary data.</text>
</comment>
<dbReference type="EMBL" id="JAQQAF010000001">
    <property type="protein sequence ID" value="KAJ8512368.1"/>
    <property type="molecule type" value="Genomic_DNA"/>
</dbReference>
<proteinExistence type="predicted"/>
<dbReference type="AlphaFoldDB" id="A0AAV8RYY6"/>
<sequence>MEGKDLDPILEAELKVKVITIRQKCLCFRTLLWVSRDKWTQLDPSSWYNKNNPSNTLALLYRKLATNRGQSYFDQSSDHIV</sequence>
<accession>A0AAV8RYY6</accession>
<keyword evidence="2" id="KW-1185">Reference proteome</keyword>
<gene>
    <name evidence="1" type="ORF">OPV22_002802</name>
</gene>
<evidence type="ECO:0000313" key="1">
    <source>
        <dbReference type="EMBL" id="KAJ8512368.1"/>
    </source>
</evidence>
<organism evidence="1 2">
    <name type="scientific">Ensete ventricosum</name>
    <name type="common">Abyssinian banana</name>
    <name type="synonym">Musa ensete</name>
    <dbReference type="NCBI Taxonomy" id="4639"/>
    <lineage>
        <taxon>Eukaryota</taxon>
        <taxon>Viridiplantae</taxon>
        <taxon>Streptophyta</taxon>
        <taxon>Embryophyta</taxon>
        <taxon>Tracheophyta</taxon>
        <taxon>Spermatophyta</taxon>
        <taxon>Magnoliopsida</taxon>
        <taxon>Liliopsida</taxon>
        <taxon>Zingiberales</taxon>
        <taxon>Musaceae</taxon>
        <taxon>Ensete</taxon>
    </lineage>
</organism>